<keyword evidence="7" id="KW-1133">Transmembrane helix</keyword>
<dbReference type="PANTHER" id="PTHR22897:SF8">
    <property type="entry name" value="SULFHYDRYL OXIDASE"/>
    <property type="match status" value="1"/>
</dbReference>
<dbReference type="PROSITE" id="PS51324">
    <property type="entry name" value="ERV_ALR"/>
    <property type="match status" value="1"/>
</dbReference>
<comment type="cofactor">
    <cofactor evidence="1 7">
        <name>FAD</name>
        <dbReference type="ChEBI" id="CHEBI:57692"/>
    </cofactor>
</comment>
<evidence type="ECO:0000256" key="2">
    <source>
        <dbReference type="ARBA" id="ARBA00022630"/>
    </source>
</evidence>
<dbReference type="EC" id="1.8.3.2" evidence="7"/>
<evidence type="ECO:0000256" key="5">
    <source>
        <dbReference type="ARBA" id="ARBA00023002"/>
    </source>
</evidence>
<feature type="domain" description="ERV/ALR sulfhydryl oxidase" evidence="8">
    <location>
        <begin position="175"/>
        <end position="305"/>
    </location>
</feature>
<keyword evidence="6" id="KW-1015">Disulfide bond</keyword>
<dbReference type="Gene3D" id="1.20.120.310">
    <property type="entry name" value="ERV/ALR sulfhydryl oxidase domain"/>
    <property type="match status" value="1"/>
</dbReference>
<accession>A0ABR4QH49</accession>
<dbReference type="Pfam" id="PF04777">
    <property type="entry name" value="Evr1_Alr"/>
    <property type="match status" value="1"/>
</dbReference>
<reference evidence="9 10" key="1">
    <citation type="journal article" date="2022" name="Front. Cell. Infect. Microbiol.">
        <title>The Genomes of Two Strains of Taenia crassiceps the Animal Model for the Study of Human Cysticercosis.</title>
        <authorList>
            <person name="Bobes R.J."/>
            <person name="Estrada K."/>
            <person name="Rios-Valencia D.G."/>
            <person name="Calderon-Gallegos A."/>
            <person name="de la Torre P."/>
            <person name="Carrero J.C."/>
            <person name="Sanchez-Flores A."/>
            <person name="Laclette J.P."/>
        </authorList>
    </citation>
    <scope>NUCLEOTIDE SEQUENCE [LARGE SCALE GENOMIC DNA]</scope>
    <source>
        <strain evidence="9">WFUcys</strain>
    </source>
</reference>
<proteinExistence type="predicted"/>
<dbReference type="InterPro" id="IPR042568">
    <property type="entry name" value="QSOX_FAD-bd_sf"/>
</dbReference>
<evidence type="ECO:0000313" key="10">
    <source>
        <dbReference type="Proteomes" id="UP001651158"/>
    </source>
</evidence>
<name>A0ABR4QH49_9CEST</name>
<keyword evidence="3" id="KW-0732">Signal</keyword>
<dbReference type="EMBL" id="JAKROA010000003">
    <property type="protein sequence ID" value="KAL5108951.1"/>
    <property type="molecule type" value="Genomic_DNA"/>
</dbReference>
<dbReference type="InterPro" id="IPR036774">
    <property type="entry name" value="ERV/ALR_sulphydryl_oxid_sf"/>
</dbReference>
<dbReference type="InterPro" id="IPR040986">
    <property type="entry name" value="QSOX_FAD-bd_dom"/>
</dbReference>
<dbReference type="Gene3D" id="1.20.120.1960">
    <property type="entry name" value="QSOX sulfhydryl oxidase domain"/>
    <property type="match status" value="1"/>
</dbReference>
<dbReference type="InterPro" id="IPR017905">
    <property type="entry name" value="ERV/ALR_sulphydryl_oxidase"/>
</dbReference>
<keyword evidence="4 7" id="KW-0274">FAD</keyword>
<organism evidence="9 10">
    <name type="scientific">Taenia crassiceps</name>
    <dbReference type="NCBI Taxonomy" id="6207"/>
    <lineage>
        <taxon>Eukaryota</taxon>
        <taxon>Metazoa</taxon>
        <taxon>Spiralia</taxon>
        <taxon>Lophotrochozoa</taxon>
        <taxon>Platyhelminthes</taxon>
        <taxon>Cestoda</taxon>
        <taxon>Eucestoda</taxon>
        <taxon>Cyclophyllidea</taxon>
        <taxon>Taeniidae</taxon>
        <taxon>Taenia</taxon>
    </lineage>
</organism>
<evidence type="ECO:0000259" key="8">
    <source>
        <dbReference type="PROSITE" id="PS51324"/>
    </source>
</evidence>
<evidence type="ECO:0000256" key="3">
    <source>
        <dbReference type="ARBA" id="ARBA00022729"/>
    </source>
</evidence>
<dbReference type="Proteomes" id="UP001651158">
    <property type="component" value="Unassembled WGS sequence"/>
</dbReference>
<gene>
    <name evidence="9" type="ORF">TcWFU_005332</name>
</gene>
<dbReference type="Pfam" id="PF18371">
    <property type="entry name" value="FAD_SOX"/>
    <property type="match status" value="1"/>
</dbReference>
<keyword evidence="2 7" id="KW-0285">Flavoprotein</keyword>
<protein>
    <recommendedName>
        <fullName evidence="7">Sulfhydryl oxidase</fullName>
        <ecNumber evidence="7">1.8.3.2</ecNumber>
    </recommendedName>
</protein>
<comment type="catalytic activity">
    <reaction evidence="7">
        <text>2 R'C(R)SH + O2 = R'C(R)S-S(R)CR' + H2O2</text>
        <dbReference type="Rhea" id="RHEA:17357"/>
        <dbReference type="ChEBI" id="CHEBI:15379"/>
        <dbReference type="ChEBI" id="CHEBI:16240"/>
        <dbReference type="ChEBI" id="CHEBI:16520"/>
        <dbReference type="ChEBI" id="CHEBI:17412"/>
        <dbReference type="EC" id="1.8.3.2"/>
    </reaction>
</comment>
<keyword evidence="10" id="KW-1185">Reference proteome</keyword>
<evidence type="ECO:0000256" key="6">
    <source>
        <dbReference type="ARBA" id="ARBA00023157"/>
    </source>
</evidence>
<dbReference type="InterPro" id="IPR039798">
    <property type="entry name" value="Sulfhydryl_oxidase"/>
</dbReference>
<comment type="caution">
    <text evidence="9">The sequence shown here is derived from an EMBL/GenBank/DDBJ whole genome shotgun (WGS) entry which is preliminary data.</text>
</comment>
<evidence type="ECO:0000313" key="9">
    <source>
        <dbReference type="EMBL" id="KAL5108951.1"/>
    </source>
</evidence>
<evidence type="ECO:0000256" key="7">
    <source>
        <dbReference type="RuleBase" id="RU371123"/>
    </source>
</evidence>
<keyword evidence="7" id="KW-0472">Membrane</keyword>
<feature type="transmembrane region" description="Helical" evidence="7">
    <location>
        <begin position="379"/>
        <end position="402"/>
    </location>
</feature>
<evidence type="ECO:0000256" key="4">
    <source>
        <dbReference type="ARBA" id="ARBA00022827"/>
    </source>
</evidence>
<evidence type="ECO:0000256" key="1">
    <source>
        <dbReference type="ARBA" id="ARBA00001974"/>
    </source>
</evidence>
<sequence>MLILDFQLEAPVTLRGNVTEGSRYGVWNESGQILFESENVGALKEFFTKSFQTGGKGSLETANKYPIINPEKDMNPPAFSMPVYAADVISSLQNLLVHDVKRKKVIKGAELDALKEFLTVLAKYLDLGHQYNAEIASLKEKVGEKSKIRRQEWLDLLAGMTLSTDNVQYIACRGSKPHLRGYPCGLWIMFHAMTVNRYIQGEKPDGTAPVAHALNRFVPRFFSCGYCAFHFAKMTSNVRLEGEDVYPDRPGDEPPFPLEVPDPATLPAAPKSAREEVLWLNTAHNIVNKRLSGNPSEDPTAPKIVFPSPDQCRACWSEAARQKVAVDKFATTPDKTEELLAYLVHHYRPSSWRWDGVCVSFEDIFHVNLGADAFSTTDMILVGVICVCCSSALAVLVALVCCRWRCSRRSHLPLPNTA</sequence>
<keyword evidence="5 7" id="KW-0560">Oxidoreductase</keyword>
<keyword evidence="7" id="KW-0812">Transmembrane</keyword>
<dbReference type="SUPFAM" id="SSF69000">
    <property type="entry name" value="FAD-dependent thiol oxidase"/>
    <property type="match status" value="1"/>
</dbReference>
<dbReference type="PANTHER" id="PTHR22897">
    <property type="entry name" value="QUIESCIN Q6-RELATED SULFHYDRYL OXIDASE"/>
    <property type="match status" value="1"/>
</dbReference>